<dbReference type="EMBL" id="JACHJN010000014">
    <property type="protein sequence ID" value="MBB5960209.1"/>
    <property type="molecule type" value="Genomic_DNA"/>
</dbReference>
<dbReference type="Gene3D" id="1.20.120.520">
    <property type="entry name" value="nmb1532 protein domain like"/>
    <property type="match status" value="1"/>
</dbReference>
<comment type="caution">
    <text evidence="3">The sequence shown here is derived from an EMBL/GenBank/DDBJ whole genome shotgun (WGS) entry which is preliminary data.</text>
</comment>
<keyword evidence="4" id="KW-1185">Reference proteome</keyword>
<evidence type="ECO:0000313" key="3">
    <source>
        <dbReference type="EMBL" id="MBB5960209.1"/>
    </source>
</evidence>
<feature type="region of interest" description="Disordered" evidence="1">
    <location>
        <begin position="110"/>
        <end position="181"/>
    </location>
</feature>
<dbReference type="InterPro" id="IPR012312">
    <property type="entry name" value="Hemerythrin-like"/>
</dbReference>
<name>A0A841CSD1_9PSEU</name>
<evidence type="ECO:0000256" key="1">
    <source>
        <dbReference type="SAM" id="MobiDB-lite"/>
    </source>
</evidence>
<protein>
    <submittedName>
        <fullName evidence="3">Hemerythrin superfamily protein</fullName>
    </submittedName>
</protein>
<dbReference type="Pfam" id="PF01814">
    <property type="entry name" value="Hemerythrin"/>
    <property type="match status" value="1"/>
</dbReference>
<gene>
    <name evidence="3" type="ORF">FHS29_006832</name>
</gene>
<proteinExistence type="predicted"/>
<reference evidence="3 4" key="1">
    <citation type="submission" date="2020-08" db="EMBL/GenBank/DDBJ databases">
        <title>Genomic Encyclopedia of Type Strains, Phase III (KMG-III): the genomes of soil and plant-associated and newly described type strains.</title>
        <authorList>
            <person name="Whitman W."/>
        </authorList>
    </citation>
    <scope>NUCLEOTIDE SEQUENCE [LARGE SCALE GENOMIC DNA]</scope>
    <source>
        <strain evidence="3 4">CECT 8640</strain>
    </source>
</reference>
<accession>A0A841CSD1</accession>
<feature type="domain" description="Hemerythrin-like" evidence="2">
    <location>
        <begin position="4"/>
        <end position="116"/>
    </location>
</feature>
<feature type="compositionally biased region" description="Polar residues" evidence="1">
    <location>
        <begin position="157"/>
        <end position="181"/>
    </location>
</feature>
<dbReference type="PANTHER" id="PTHR35585">
    <property type="entry name" value="HHE DOMAIN PROTEIN (AFU_ORTHOLOGUE AFUA_4G00730)"/>
    <property type="match status" value="1"/>
</dbReference>
<organism evidence="3 4">
    <name type="scientific">Saccharothrix tamanrassetensis</name>
    <dbReference type="NCBI Taxonomy" id="1051531"/>
    <lineage>
        <taxon>Bacteria</taxon>
        <taxon>Bacillati</taxon>
        <taxon>Actinomycetota</taxon>
        <taxon>Actinomycetes</taxon>
        <taxon>Pseudonocardiales</taxon>
        <taxon>Pseudonocardiaceae</taxon>
        <taxon>Saccharothrix</taxon>
    </lineage>
</organism>
<dbReference type="AlphaFoldDB" id="A0A841CSD1"/>
<dbReference type="RefSeq" id="WP_184698212.1">
    <property type="nucleotide sequence ID" value="NZ_JACHJN010000014.1"/>
</dbReference>
<sequence length="181" mass="19958">MPDVVDLIMADHREVERLFDELKNHPEKRPLLVPVLAAVLTAHSRAEEDSVYPVARDEAGETEEIAHSQEEHVEAEKLLAKLTATDPASPEFDQVLDKLVEDVTHHVEEEESKVLPGMRSKLGPNRREELGSAFAESRARHMGDLPGQASKQELLAQAQNAGISGASSMSKQQLEKQLNAS</sequence>
<dbReference type="Proteomes" id="UP000547510">
    <property type="component" value="Unassembled WGS sequence"/>
</dbReference>
<evidence type="ECO:0000313" key="4">
    <source>
        <dbReference type="Proteomes" id="UP000547510"/>
    </source>
</evidence>
<evidence type="ECO:0000259" key="2">
    <source>
        <dbReference type="Pfam" id="PF01814"/>
    </source>
</evidence>
<dbReference type="PANTHER" id="PTHR35585:SF1">
    <property type="entry name" value="HHE DOMAIN PROTEIN (AFU_ORTHOLOGUE AFUA_4G00730)"/>
    <property type="match status" value="1"/>
</dbReference>
<dbReference type="CDD" id="cd12108">
    <property type="entry name" value="Hr-like"/>
    <property type="match status" value="1"/>
</dbReference>